<evidence type="ECO:0000313" key="2">
    <source>
        <dbReference type="Proteomes" id="UP000197138"/>
    </source>
</evidence>
<comment type="caution">
    <text evidence="1">The sequence shown here is derived from an EMBL/GenBank/DDBJ whole genome shotgun (WGS) entry which is preliminary data.</text>
</comment>
<protein>
    <submittedName>
        <fullName evidence="1">Uncharacterized protein</fullName>
    </submittedName>
</protein>
<dbReference type="AlphaFoldDB" id="A0A218WWT7"/>
<reference evidence="2" key="1">
    <citation type="journal article" date="2017" name="Plant J.">
        <title>The pomegranate (Punica granatum L.) genome and the genomics of punicalagin biosynthesis.</title>
        <authorList>
            <person name="Qin G."/>
            <person name="Xu C."/>
            <person name="Ming R."/>
            <person name="Tang H."/>
            <person name="Guyot R."/>
            <person name="Kramer E.M."/>
            <person name="Hu Y."/>
            <person name="Yi X."/>
            <person name="Qi Y."/>
            <person name="Xu X."/>
            <person name="Gao Z."/>
            <person name="Pan H."/>
            <person name="Jian J."/>
            <person name="Tian Y."/>
            <person name="Yue Z."/>
            <person name="Xu Y."/>
        </authorList>
    </citation>
    <scope>NUCLEOTIDE SEQUENCE [LARGE SCALE GENOMIC DNA]</scope>
    <source>
        <strain evidence="2">cv. Dabenzi</strain>
    </source>
</reference>
<sequence length="257" mass="28091">MHSGLSRSFRSILGSIPVIQVYPGSCIRVHPGHSGLSWFMHSGPSRSFRSILVHAFGSIPVTFRSILVHAFGSIPVTFRSILVHAFGSIPVIQVYPGSCIRVHLGHIQVYSGSCIRVYPSHSGLSWFMHSGLSRSHSGLSWFIGIRVHPGSNFPHNVPMYPSKARAATGEQAITESVSQCIQARREQPRGSSIRAVAGPQKGGASYNLWLHPLTEHATKEGQAVSTLFWPTGFLHENPRPKTGLLFITRQSEANVLA</sequence>
<dbReference type="Proteomes" id="UP000197138">
    <property type="component" value="Unassembled WGS sequence"/>
</dbReference>
<dbReference type="EMBL" id="MTKT01002893">
    <property type="protein sequence ID" value="OWM77018.1"/>
    <property type="molecule type" value="Genomic_DNA"/>
</dbReference>
<organism evidence="1 2">
    <name type="scientific">Punica granatum</name>
    <name type="common">Pomegranate</name>
    <dbReference type="NCBI Taxonomy" id="22663"/>
    <lineage>
        <taxon>Eukaryota</taxon>
        <taxon>Viridiplantae</taxon>
        <taxon>Streptophyta</taxon>
        <taxon>Embryophyta</taxon>
        <taxon>Tracheophyta</taxon>
        <taxon>Spermatophyta</taxon>
        <taxon>Magnoliopsida</taxon>
        <taxon>eudicotyledons</taxon>
        <taxon>Gunneridae</taxon>
        <taxon>Pentapetalae</taxon>
        <taxon>rosids</taxon>
        <taxon>malvids</taxon>
        <taxon>Myrtales</taxon>
        <taxon>Lythraceae</taxon>
        <taxon>Punica</taxon>
    </lineage>
</organism>
<accession>A0A218WWT7</accession>
<proteinExistence type="predicted"/>
<gene>
    <name evidence="1" type="ORF">CDL15_Pgr010106</name>
</gene>
<evidence type="ECO:0000313" key="1">
    <source>
        <dbReference type="EMBL" id="OWM77018.1"/>
    </source>
</evidence>
<name>A0A218WWT7_PUNGR</name>